<protein>
    <submittedName>
        <fullName evidence="4">Fructose-bisphosphate aldolase</fullName>
    </submittedName>
</protein>
<keyword evidence="2" id="KW-0456">Lyase</keyword>
<sequence>MSAGSYADTPELRQAIIDACLSMERQQINQGTSGNISVRVGDQMLITPSGVDYARMTPEMIVAMPLDDGAPEPGQMKPSSEWRFHRDILRDKPAVHAVVHAHPVNCTALAMNRTEIPACHYMIGAFGGDMVPVADYALFGTADLSDNVLKSLKNRAACLMANHGAVVIADTLNRALWRMVELETLAKGYVTSLTFGQPHILNGDEMAKVMEAFADYGLKDI</sequence>
<dbReference type="PANTHER" id="PTHR22789:SF0">
    <property type="entry name" value="3-OXO-TETRONATE 4-PHOSPHATE DECARBOXYLASE-RELATED"/>
    <property type="match status" value="1"/>
</dbReference>
<dbReference type="SUPFAM" id="SSF53639">
    <property type="entry name" value="AraD/HMP-PK domain-like"/>
    <property type="match status" value="1"/>
</dbReference>
<keyword evidence="5" id="KW-1185">Reference proteome</keyword>
<proteinExistence type="predicted"/>
<dbReference type="RefSeq" id="WP_065270357.1">
    <property type="nucleotide sequence ID" value="NZ_CP015124.1"/>
</dbReference>
<dbReference type="GO" id="GO:0019323">
    <property type="term" value="P:pentose catabolic process"/>
    <property type="evidence" value="ECO:0007669"/>
    <property type="project" value="TreeGrafter"/>
</dbReference>
<reference evidence="4 5" key="1">
    <citation type="submission" date="2016-04" db="EMBL/GenBank/DDBJ databases">
        <authorList>
            <person name="Evans L.H."/>
            <person name="Alamgir A."/>
            <person name="Owens N."/>
            <person name="Weber N.D."/>
            <person name="Virtaneva K."/>
            <person name="Barbian K."/>
            <person name="Babar A."/>
            <person name="Rosenke K."/>
        </authorList>
    </citation>
    <scope>NUCLEOTIDE SEQUENCE [LARGE SCALE GENOMIC DNA]</scope>
    <source>
        <strain evidence="4 5">JL2886</strain>
    </source>
</reference>
<dbReference type="GO" id="GO:0046872">
    <property type="term" value="F:metal ion binding"/>
    <property type="evidence" value="ECO:0007669"/>
    <property type="project" value="UniProtKB-KW"/>
</dbReference>
<feature type="domain" description="Class II aldolase/adducin N-terminal" evidence="3">
    <location>
        <begin position="14"/>
        <end position="190"/>
    </location>
</feature>
<dbReference type="SMART" id="SM01007">
    <property type="entry name" value="Aldolase_II"/>
    <property type="match status" value="1"/>
</dbReference>
<evidence type="ECO:0000256" key="1">
    <source>
        <dbReference type="ARBA" id="ARBA00022723"/>
    </source>
</evidence>
<dbReference type="InterPro" id="IPR050197">
    <property type="entry name" value="Aldolase_class_II_sugar_metab"/>
</dbReference>
<dbReference type="Proteomes" id="UP000092565">
    <property type="component" value="Chromosome"/>
</dbReference>
<dbReference type="InterPro" id="IPR036409">
    <property type="entry name" value="Aldolase_II/adducin_N_sf"/>
</dbReference>
<accession>A0A1B0ZM68</accession>
<dbReference type="Gene3D" id="3.40.225.10">
    <property type="entry name" value="Class II aldolase/adducin N-terminal domain"/>
    <property type="match status" value="1"/>
</dbReference>
<name>A0A1B0ZM68_9RHOB</name>
<dbReference type="GO" id="GO:0016832">
    <property type="term" value="F:aldehyde-lyase activity"/>
    <property type="evidence" value="ECO:0007669"/>
    <property type="project" value="TreeGrafter"/>
</dbReference>
<dbReference type="PANTHER" id="PTHR22789">
    <property type="entry name" value="FUCULOSE PHOSPHATE ALDOLASE"/>
    <property type="match status" value="1"/>
</dbReference>
<keyword evidence="1" id="KW-0479">Metal-binding</keyword>
<evidence type="ECO:0000313" key="4">
    <source>
        <dbReference type="EMBL" id="ANP35201.1"/>
    </source>
</evidence>
<dbReference type="Pfam" id="PF00596">
    <property type="entry name" value="Aldolase_II"/>
    <property type="match status" value="1"/>
</dbReference>
<evidence type="ECO:0000313" key="5">
    <source>
        <dbReference type="Proteomes" id="UP000092565"/>
    </source>
</evidence>
<dbReference type="PATRIC" id="fig|60890.4.peg.255"/>
<evidence type="ECO:0000259" key="3">
    <source>
        <dbReference type="SMART" id="SM01007"/>
    </source>
</evidence>
<dbReference type="InterPro" id="IPR001303">
    <property type="entry name" value="Aldolase_II/adducin_N"/>
</dbReference>
<gene>
    <name evidence="4" type="primary">fucA</name>
    <name evidence="4" type="ORF">JL2886_00268</name>
</gene>
<organism evidence="4 5">
    <name type="scientific">Phaeobacter gallaeciensis</name>
    <dbReference type="NCBI Taxonomy" id="60890"/>
    <lineage>
        <taxon>Bacteria</taxon>
        <taxon>Pseudomonadati</taxon>
        <taxon>Pseudomonadota</taxon>
        <taxon>Alphaproteobacteria</taxon>
        <taxon>Rhodobacterales</taxon>
        <taxon>Roseobacteraceae</taxon>
        <taxon>Phaeobacter</taxon>
    </lineage>
</organism>
<dbReference type="EMBL" id="CP015124">
    <property type="protein sequence ID" value="ANP35201.1"/>
    <property type="molecule type" value="Genomic_DNA"/>
</dbReference>
<dbReference type="AlphaFoldDB" id="A0A1B0ZM68"/>
<evidence type="ECO:0000256" key="2">
    <source>
        <dbReference type="ARBA" id="ARBA00023239"/>
    </source>
</evidence>
<dbReference type="GO" id="GO:0005829">
    <property type="term" value="C:cytosol"/>
    <property type="evidence" value="ECO:0007669"/>
    <property type="project" value="TreeGrafter"/>
</dbReference>
<dbReference type="OrthoDB" id="5291399at2"/>